<accession>A0A7Y8CMD8</accession>
<gene>
    <name evidence="5" type="ORF">HX876_27370</name>
</gene>
<reference evidence="5 6" key="1">
    <citation type="submission" date="2020-04" db="EMBL/GenBank/DDBJ databases">
        <title>Molecular characterization of pseudomonads from Agaricus bisporus reveal novel blotch 2 pathogens in Western Europe.</title>
        <authorList>
            <person name="Taparia T."/>
            <person name="Krijger M."/>
            <person name="Haynes E."/>
            <person name="Elpinstone J.G."/>
            <person name="Noble R."/>
            <person name="Van Der Wolf J."/>
        </authorList>
    </citation>
    <scope>NUCLEOTIDE SEQUENCE [LARGE SCALE GENOMIC DNA]</scope>
    <source>
        <strain evidence="5 6">IPO3737</strain>
    </source>
</reference>
<dbReference type="Proteomes" id="UP000520592">
    <property type="component" value="Unassembled WGS sequence"/>
</dbReference>
<dbReference type="Gene3D" id="1.10.287.950">
    <property type="entry name" value="Methyl-accepting chemotaxis protein"/>
    <property type="match status" value="1"/>
</dbReference>
<feature type="domain" description="PAC" evidence="4">
    <location>
        <begin position="93"/>
        <end position="147"/>
    </location>
</feature>
<protein>
    <submittedName>
        <fullName evidence="5">PAS domain-containing methyl-accepting chemotaxis protein</fullName>
    </submittedName>
</protein>
<dbReference type="InterPro" id="IPR035965">
    <property type="entry name" value="PAS-like_dom_sf"/>
</dbReference>
<dbReference type="PANTHER" id="PTHR24422:SF10">
    <property type="entry name" value="CHEMOTAXIS PROTEIN METHYLTRANSFERASE 2"/>
    <property type="match status" value="1"/>
</dbReference>
<dbReference type="PROSITE" id="PS50111">
    <property type="entry name" value="CHEMOTAXIS_TRANSDUC_2"/>
    <property type="match status" value="1"/>
</dbReference>
<dbReference type="PROSITE" id="PS50113">
    <property type="entry name" value="PAC"/>
    <property type="match status" value="2"/>
</dbReference>
<dbReference type="PANTHER" id="PTHR24422">
    <property type="entry name" value="CHEMOTAXIS PROTEIN METHYLTRANSFERASE"/>
    <property type="match status" value="1"/>
</dbReference>
<dbReference type="InterPro" id="IPR004089">
    <property type="entry name" value="MCPsignal_dom"/>
</dbReference>
<dbReference type="SUPFAM" id="SSF55785">
    <property type="entry name" value="PYP-like sensor domain (PAS domain)"/>
    <property type="match status" value="1"/>
</dbReference>
<dbReference type="InterPro" id="IPR001610">
    <property type="entry name" value="PAC"/>
</dbReference>
<dbReference type="NCBIfam" id="TIGR00229">
    <property type="entry name" value="sensory_box"/>
    <property type="match status" value="2"/>
</dbReference>
<dbReference type="SMART" id="SM00091">
    <property type="entry name" value="PAS"/>
    <property type="match status" value="2"/>
</dbReference>
<dbReference type="GO" id="GO:0007165">
    <property type="term" value="P:signal transduction"/>
    <property type="evidence" value="ECO:0007669"/>
    <property type="project" value="UniProtKB-KW"/>
</dbReference>
<proteinExistence type="predicted"/>
<dbReference type="SMART" id="SM00086">
    <property type="entry name" value="PAC"/>
    <property type="match status" value="2"/>
</dbReference>
<dbReference type="InterPro" id="IPR000014">
    <property type="entry name" value="PAS"/>
</dbReference>
<dbReference type="GO" id="GO:0006935">
    <property type="term" value="P:chemotaxis"/>
    <property type="evidence" value="ECO:0007669"/>
    <property type="project" value="InterPro"/>
</dbReference>
<dbReference type="Pfam" id="PF00015">
    <property type="entry name" value="MCPsignal"/>
    <property type="match status" value="1"/>
</dbReference>
<evidence type="ECO:0000256" key="1">
    <source>
        <dbReference type="ARBA" id="ARBA00023224"/>
    </source>
</evidence>
<feature type="domain" description="Methyl-accepting transducer" evidence="3">
    <location>
        <begin position="255"/>
        <end position="439"/>
    </location>
</feature>
<dbReference type="PRINTS" id="PR00260">
    <property type="entry name" value="CHEMTRNSDUCR"/>
</dbReference>
<dbReference type="Pfam" id="PF08447">
    <property type="entry name" value="PAS_3"/>
    <property type="match status" value="1"/>
</dbReference>
<keyword evidence="1 2" id="KW-0807">Transducer</keyword>
<organism evidence="5 6">
    <name type="scientific">Pseudomonas gingeri</name>
    <dbReference type="NCBI Taxonomy" id="117681"/>
    <lineage>
        <taxon>Bacteria</taxon>
        <taxon>Pseudomonadati</taxon>
        <taxon>Pseudomonadota</taxon>
        <taxon>Gammaproteobacteria</taxon>
        <taxon>Pseudomonadales</taxon>
        <taxon>Pseudomonadaceae</taxon>
        <taxon>Pseudomonas</taxon>
    </lineage>
</organism>
<sequence>MFDSHRKSDLLEIQRFSCALSEANAKLAAIGRSMAMIEFTPDGHILDANENFCKVMGYSADDIRGKHHRIFCEEDFANSEDYARFWRDLARGEALSGTFLRLDKKGREVWLEASYMPVINADRQVQSVIKVASDITERIHYEHENQSIVNALGRSMALIEFSPDGRVITANENFLKTMHYSLNEVVDQHHSMFCHRSESESQGYKAFWASLNRGEYHSRRFERVDKHGHTVYLEASYNPIFDSKGRLYKVVKFASDITSQVASLQSAAESAHTTSVQNDACAQKGSQVVQQTVEIIQEISRNLNDAAESIDAVNRQSDIIGTIVQTIRGIADQTNLLALNAAIEAARAGEHGRGFAVVADEVRSLAARTSQATLEIVAVVSKNHELSHSAVSSMQSSLSRTGRGVELANEAGEAILEIQQGSKHVVDAISQINATLQLP</sequence>
<dbReference type="InterPro" id="IPR004090">
    <property type="entry name" value="Chemotax_Me-accpt_rcpt"/>
</dbReference>
<dbReference type="SUPFAM" id="SSF58104">
    <property type="entry name" value="Methyl-accepting chemotaxis protein (MCP) signaling domain"/>
    <property type="match status" value="1"/>
</dbReference>
<evidence type="ECO:0000256" key="2">
    <source>
        <dbReference type="PROSITE-ProRule" id="PRU00284"/>
    </source>
</evidence>
<dbReference type="SMART" id="SM00283">
    <property type="entry name" value="MA"/>
    <property type="match status" value="1"/>
</dbReference>
<evidence type="ECO:0000259" key="4">
    <source>
        <dbReference type="PROSITE" id="PS50113"/>
    </source>
</evidence>
<evidence type="ECO:0000259" key="3">
    <source>
        <dbReference type="PROSITE" id="PS50111"/>
    </source>
</evidence>
<dbReference type="Pfam" id="PF13426">
    <property type="entry name" value="PAS_9"/>
    <property type="match status" value="1"/>
</dbReference>
<dbReference type="Gene3D" id="3.30.450.20">
    <property type="entry name" value="PAS domain"/>
    <property type="match status" value="2"/>
</dbReference>
<evidence type="ECO:0000313" key="5">
    <source>
        <dbReference type="EMBL" id="NWC36096.1"/>
    </source>
</evidence>
<dbReference type="InterPro" id="IPR050903">
    <property type="entry name" value="Bact_Chemotaxis_MeTrfase"/>
</dbReference>
<dbReference type="InterPro" id="IPR013655">
    <property type="entry name" value="PAS_fold_3"/>
</dbReference>
<dbReference type="InterPro" id="IPR000700">
    <property type="entry name" value="PAS-assoc_C"/>
</dbReference>
<dbReference type="EMBL" id="JACAQD010000038">
    <property type="protein sequence ID" value="NWC36096.1"/>
    <property type="molecule type" value="Genomic_DNA"/>
</dbReference>
<dbReference type="CDD" id="cd11386">
    <property type="entry name" value="MCP_signal"/>
    <property type="match status" value="1"/>
</dbReference>
<name>A0A7Y8CMD8_9PSED</name>
<feature type="domain" description="PAC" evidence="4">
    <location>
        <begin position="217"/>
        <end position="269"/>
    </location>
</feature>
<dbReference type="GO" id="GO:0016020">
    <property type="term" value="C:membrane"/>
    <property type="evidence" value="ECO:0007669"/>
    <property type="project" value="InterPro"/>
</dbReference>
<dbReference type="GO" id="GO:0004888">
    <property type="term" value="F:transmembrane signaling receptor activity"/>
    <property type="evidence" value="ECO:0007669"/>
    <property type="project" value="InterPro"/>
</dbReference>
<comment type="caution">
    <text evidence="5">The sequence shown here is derived from an EMBL/GenBank/DDBJ whole genome shotgun (WGS) entry which is preliminary data.</text>
</comment>
<evidence type="ECO:0000313" key="6">
    <source>
        <dbReference type="Proteomes" id="UP000520592"/>
    </source>
</evidence>
<dbReference type="CDD" id="cd00130">
    <property type="entry name" value="PAS"/>
    <property type="match status" value="2"/>
</dbReference>
<dbReference type="AlphaFoldDB" id="A0A7Y8CMD8"/>